<evidence type="ECO:0000256" key="1">
    <source>
        <dbReference type="ARBA" id="ARBA00004496"/>
    </source>
</evidence>
<dbReference type="FunFam" id="2.40.50.90:FF:000019">
    <property type="entry name" value="Transcription factor (Snd1/p100), putative"/>
    <property type="match status" value="1"/>
</dbReference>
<dbReference type="Gene3D" id="2.30.30.140">
    <property type="match status" value="1"/>
</dbReference>
<evidence type="ECO:0000256" key="2">
    <source>
        <dbReference type="ARBA" id="ARBA00013404"/>
    </source>
</evidence>
<evidence type="ECO:0000256" key="3">
    <source>
        <dbReference type="ARBA" id="ARBA00014651"/>
    </source>
</evidence>
<evidence type="ECO:0000256" key="5">
    <source>
        <dbReference type="ARBA" id="ARBA00022553"/>
    </source>
</evidence>
<dbReference type="GO" id="GO:0003723">
    <property type="term" value="F:RNA binding"/>
    <property type="evidence" value="ECO:0007669"/>
    <property type="project" value="UniProtKB-UniRule"/>
</dbReference>
<evidence type="ECO:0000313" key="11">
    <source>
        <dbReference type="EMBL" id="CAF9907776.1"/>
    </source>
</evidence>
<dbReference type="PIRSF" id="PIRSF017179">
    <property type="entry name" value="RISC-Tudor-SN"/>
    <property type="match status" value="1"/>
</dbReference>
<feature type="domain" description="TNase-like" evidence="10">
    <location>
        <begin position="317"/>
        <end position="454"/>
    </location>
</feature>
<dbReference type="FunFam" id="2.40.50.90:FF:000001">
    <property type="entry name" value="Staphylococcal nuclease domain-containing protein"/>
    <property type="match status" value="1"/>
</dbReference>
<dbReference type="GO" id="GO:0005634">
    <property type="term" value="C:nucleus"/>
    <property type="evidence" value="ECO:0007669"/>
    <property type="project" value="TreeGrafter"/>
</dbReference>
<name>A0A8H3ERV3_9LECA</name>
<evidence type="ECO:0000256" key="6">
    <source>
        <dbReference type="ARBA" id="ARBA00022737"/>
    </source>
</evidence>
<dbReference type="InterPro" id="IPR016685">
    <property type="entry name" value="Silence_cplx_Nase-comp_TudorSN"/>
</dbReference>
<keyword evidence="6" id="KW-0677">Repeat</keyword>
<sequence>MPINQAKVKSVLSGDTLILASVNNPTQERTLSLAYVSAPRLRREGDEPFAFHSRDYLRRMTVGKVIQFTILYSIPTGAKRDYGTVYLQTGQSLPDAAVAEGWVKLREDAGRKDESEASKALLEKLELAEASAKTDSKGIWASAGGNLENANEVPDPKGFVEQYRDKSIEGIVERVLTGDRMIMRLCLSSRKHVQTMVLVAGIRAPATKRTNPSDGKEQPAETFGQEAHEFVESRLLQRTVEVEILGLSPQGTLVCTIKHPNGSIAKFLLEAGLARCTDFHSTMLGGQMSVLRQAEKQAKDKRIGLFQGLANNMQGASESDATVTRIQTADTVYLRDKSSDEKRVSLSSVRQPKPTDPKQAPFQAEAKEFLRKKLIGKHVRVTVDGKKAATEGFEERDVVTIMINNKNMALQLVEAGYASVIRHRRDDEDRSPAYDELLAAEEAAQKDEKGMWSPKPSAAKTYQDYSESLQKAKIQSSVLQRQKKIPAIVDFVKGGSRFTILIPRENAKLTFVLSGIRAPRSARNANEKSDPFGQEAHDFANRRCLQRDVEIDVEATDKIGAFIGTLYVNRENFAKLLLEEGFASVHRYSAEQSEHGGELFAAEDKAKAAKKGIWKDYDPSIEDGVETLDLNGATTNGHIDSSAPVKKDYRDVVVTHVDPATAHLKLQLIGPTTSAALTVLMATFAKFHHSPPSSEKSLSNPPKAGDLVAARFSEDQEWYRARIRRNDREAKKADVLFIDYGNSETLPWSELRPMTQPQFSLVKLKPQAFDAALSFLQFPTSAEYLADAVRFLENVTGEKQLVASVDLEEKDGTLWTTLFDAESEGGEEASVNAEVVAEGAAMVSRKLKNWEKARGKIVEGLKAKEEEAKGQRLGMWEYGDLTED</sequence>
<keyword evidence="4 7" id="KW-0963">Cytoplasm</keyword>
<evidence type="ECO:0000259" key="10">
    <source>
        <dbReference type="PROSITE" id="PS50830"/>
    </source>
</evidence>
<dbReference type="GO" id="GO:0031047">
    <property type="term" value="P:regulatory ncRNA-mediated gene silencing"/>
    <property type="evidence" value="ECO:0007669"/>
    <property type="project" value="UniProtKB-UniRule"/>
</dbReference>
<dbReference type="InterPro" id="IPR002999">
    <property type="entry name" value="Tudor"/>
</dbReference>
<feature type="domain" description="TNase-like" evidence="10">
    <location>
        <begin position="2"/>
        <end position="142"/>
    </location>
</feature>
<dbReference type="EMBL" id="CAJPDR010000024">
    <property type="protein sequence ID" value="CAF9907776.1"/>
    <property type="molecule type" value="Genomic_DNA"/>
</dbReference>
<dbReference type="PANTHER" id="PTHR12302">
    <property type="entry name" value="EBNA2 BINDING PROTEIN P100"/>
    <property type="match status" value="1"/>
</dbReference>
<dbReference type="SUPFAM" id="SSF50199">
    <property type="entry name" value="Staphylococcal nuclease"/>
    <property type="match status" value="5"/>
</dbReference>
<dbReference type="SMART" id="SM00333">
    <property type="entry name" value="TUDOR"/>
    <property type="match status" value="1"/>
</dbReference>
<dbReference type="SUPFAM" id="SSF63748">
    <property type="entry name" value="Tudor/PWWP/MBT"/>
    <property type="match status" value="1"/>
</dbReference>
<comment type="subcellular location">
    <subcellularLocation>
        <location evidence="1 7">Cytoplasm</location>
    </subcellularLocation>
</comment>
<dbReference type="AlphaFoldDB" id="A0A8H3ERV3"/>
<dbReference type="Pfam" id="PF00565">
    <property type="entry name" value="SNase"/>
    <property type="match status" value="4"/>
</dbReference>
<feature type="domain" description="TNase-like" evidence="10">
    <location>
        <begin position="166"/>
        <end position="308"/>
    </location>
</feature>
<feature type="domain" description="TNase-like" evidence="10">
    <location>
        <begin position="483"/>
        <end position="616"/>
    </location>
</feature>
<reference evidence="11" key="1">
    <citation type="submission" date="2021-03" db="EMBL/GenBank/DDBJ databases">
        <authorList>
            <person name="Tagirdzhanova G."/>
        </authorList>
    </citation>
    <scope>NUCLEOTIDE SEQUENCE</scope>
</reference>
<dbReference type="GO" id="GO:0006402">
    <property type="term" value="P:mRNA catabolic process"/>
    <property type="evidence" value="ECO:0007669"/>
    <property type="project" value="UniProtKB-UniRule"/>
</dbReference>
<keyword evidence="12" id="KW-1185">Reference proteome</keyword>
<dbReference type="InterPro" id="IPR016071">
    <property type="entry name" value="Staphylococal_nuclease_OB-fold"/>
</dbReference>
<dbReference type="OrthoDB" id="10023235at2759"/>
<dbReference type="GO" id="GO:0031332">
    <property type="term" value="C:RNAi effector complex"/>
    <property type="evidence" value="ECO:0007669"/>
    <property type="project" value="InterPro"/>
</dbReference>
<protein>
    <recommendedName>
        <fullName evidence="2">Probable endonuclease LCL3</fullName>
    </recommendedName>
    <alternativeName>
        <fullName evidence="3">Probable endonuclease lcl3</fullName>
    </alternativeName>
</protein>
<dbReference type="CDD" id="cd00175">
    <property type="entry name" value="SNc"/>
    <property type="match status" value="1"/>
</dbReference>
<dbReference type="FunFam" id="2.30.30.140:FF:000018">
    <property type="entry name" value="Serine/threonine-protein kinase 31"/>
    <property type="match status" value="1"/>
</dbReference>
<dbReference type="GO" id="GO:0005829">
    <property type="term" value="C:cytosol"/>
    <property type="evidence" value="ECO:0007669"/>
    <property type="project" value="UniProtKB-UniRule"/>
</dbReference>
<evidence type="ECO:0000313" key="12">
    <source>
        <dbReference type="Proteomes" id="UP000664203"/>
    </source>
</evidence>
<dbReference type="FunFam" id="2.40.50.90:FF:000010">
    <property type="entry name" value="Ribonuclease"/>
    <property type="match status" value="1"/>
</dbReference>
<evidence type="ECO:0000256" key="8">
    <source>
        <dbReference type="SAM" id="MobiDB-lite"/>
    </source>
</evidence>
<keyword evidence="5" id="KW-0597">Phosphoprotein</keyword>
<dbReference type="Pfam" id="PF00567">
    <property type="entry name" value="TUDOR"/>
    <property type="match status" value="1"/>
</dbReference>
<organism evidence="11 12">
    <name type="scientific">Alectoria fallacina</name>
    <dbReference type="NCBI Taxonomy" id="1903189"/>
    <lineage>
        <taxon>Eukaryota</taxon>
        <taxon>Fungi</taxon>
        <taxon>Dikarya</taxon>
        <taxon>Ascomycota</taxon>
        <taxon>Pezizomycotina</taxon>
        <taxon>Lecanoromycetes</taxon>
        <taxon>OSLEUM clade</taxon>
        <taxon>Lecanoromycetidae</taxon>
        <taxon>Lecanorales</taxon>
        <taxon>Lecanorineae</taxon>
        <taxon>Parmeliaceae</taxon>
        <taxon>Alectoria</taxon>
    </lineage>
</organism>
<evidence type="ECO:0000256" key="4">
    <source>
        <dbReference type="ARBA" id="ARBA00022490"/>
    </source>
</evidence>
<dbReference type="PROSITE" id="PS50830">
    <property type="entry name" value="TNASE_3"/>
    <property type="match status" value="4"/>
</dbReference>
<dbReference type="InterPro" id="IPR035437">
    <property type="entry name" value="SNase_OB-fold_sf"/>
</dbReference>
<gene>
    <name evidence="11" type="ORF">ALECFALPRED_003882</name>
</gene>
<feature type="region of interest" description="Disordered" evidence="8">
    <location>
        <begin position="337"/>
        <end position="360"/>
    </location>
</feature>
<dbReference type="SMART" id="SM00318">
    <property type="entry name" value="SNc"/>
    <property type="match status" value="4"/>
</dbReference>
<dbReference type="GO" id="GO:0004518">
    <property type="term" value="F:nuclease activity"/>
    <property type="evidence" value="ECO:0007669"/>
    <property type="project" value="TreeGrafter"/>
</dbReference>
<evidence type="ECO:0000256" key="7">
    <source>
        <dbReference type="PIRNR" id="PIRNR017179"/>
    </source>
</evidence>
<dbReference type="PANTHER" id="PTHR12302:SF2">
    <property type="entry name" value="STAPHYLOCOCCAL NUCLEASE DOMAIN-CONTAINING PROTEIN 1"/>
    <property type="match status" value="1"/>
</dbReference>
<comment type="caution">
    <text evidence="11">The sequence shown here is derived from an EMBL/GenBank/DDBJ whole genome shotgun (WGS) entry which is preliminary data.</text>
</comment>
<feature type="domain" description="Tudor" evidence="9">
    <location>
        <begin position="701"/>
        <end position="761"/>
    </location>
</feature>
<dbReference type="Proteomes" id="UP000664203">
    <property type="component" value="Unassembled WGS sequence"/>
</dbReference>
<dbReference type="FunFam" id="2.40.50.90:FF:000030">
    <property type="entry name" value="Transcription factor (Snd1/p100), putative"/>
    <property type="match status" value="1"/>
</dbReference>
<dbReference type="PROSITE" id="PS50304">
    <property type="entry name" value="TUDOR"/>
    <property type="match status" value="1"/>
</dbReference>
<dbReference type="Gene3D" id="2.40.50.90">
    <property type="match status" value="5"/>
</dbReference>
<accession>A0A8H3ERV3</accession>
<proteinExistence type="predicted"/>
<evidence type="ECO:0000259" key="9">
    <source>
        <dbReference type="PROSITE" id="PS50304"/>
    </source>
</evidence>